<dbReference type="AlphaFoldDB" id="A0AB34Q099"/>
<feature type="transmembrane region" description="Helical" evidence="1">
    <location>
        <begin position="21"/>
        <end position="39"/>
    </location>
</feature>
<proteinExistence type="predicted"/>
<dbReference type="InterPro" id="IPR012340">
    <property type="entry name" value="NA-bd_OB-fold"/>
</dbReference>
<sequence length="447" mass="51370">MCFIRKTRKINKQNRARLQKFFFFINTCQLLSLQLHTQLQYEMARDLIKIEDFPEIMDGQKQGPRVGFCGLVVRFYPSRRDYIGMDVTDFTSHPRVCQNQEYYNGGLLLARNELLTIPVKIEALKRIQVSYPGIFGEQYNLAEEYYSASGVLDVHDKLLVVKMTLRTRLYQGFYEPYSYDQEIVDYEYLGNKDRLVVDDLFRNIVSRKEYFSKVSHLAPRLMPAKFLISTGHSSEVSDKVQHLNAISSVPDTKIKSPPHNSQYIHPPDPNTIRSSPTQNLVPDIEHGDFDFCNSSTVGSPEEEQVFTISELKQLDMTIDNKTYMVSCKIIGCFPDDWMYLSGKEMDPKSNTAKDPIIRDLEWIIADANVDERTVLNSENTLSVISPAQDILEFSNYGSVEDFFIGCSGYRKKSNSIFNIPTKLEVRKIEIPINSSTTTVVWSPVESK</sequence>
<evidence type="ECO:0000256" key="1">
    <source>
        <dbReference type="SAM" id="Phobius"/>
    </source>
</evidence>
<keyword evidence="1" id="KW-0812">Transmembrane</keyword>
<organism evidence="2 3">
    <name type="scientific">Candida albicans P78048</name>
    <dbReference type="NCBI Taxonomy" id="1094989"/>
    <lineage>
        <taxon>Eukaryota</taxon>
        <taxon>Fungi</taxon>
        <taxon>Dikarya</taxon>
        <taxon>Ascomycota</taxon>
        <taxon>Saccharomycotina</taxon>
        <taxon>Pichiomycetes</taxon>
        <taxon>Debaryomycetaceae</taxon>
        <taxon>Candida/Lodderomyces clade</taxon>
        <taxon>Candida</taxon>
    </lineage>
</organism>
<dbReference type="EMBL" id="AJIX01000002">
    <property type="protein sequence ID" value="KGR21809.1"/>
    <property type="molecule type" value="Genomic_DNA"/>
</dbReference>
<accession>A0AB34Q099</accession>
<dbReference type="FunFam" id="2.40.50.140:FF:000805">
    <property type="match status" value="1"/>
</dbReference>
<keyword evidence="1" id="KW-0472">Membrane</keyword>
<name>A0AB34Q099_CANAX</name>
<keyword evidence="1" id="KW-1133">Transmembrane helix</keyword>
<gene>
    <name evidence="2" type="ORF">MG3_00028</name>
</gene>
<dbReference type="Proteomes" id="UP000030161">
    <property type="component" value="Unassembled WGS sequence"/>
</dbReference>
<reference evidence="2 3" key="1">
    <citation type="submission" date="2013-12" db="EMBL/GenBank/DDBJ databases">
        <title>The Genome Sequence of Candida albicans P78048.</title>
        <authorList>
            <consortium name="The Broad Institute Genome Sequencing Platform"/>
            <consortium name="The Broad Institute Genome Sequencing Center for Infectious Disease"/>
            <person name="Cuomo C."/>
            <person name="Bennett R."/>
            <person name="Hirakawa M."/>
            <person name="Noverr M."/>
            <person name="Mitchell A."/>
            <person name="Young S.K."/>
            <person name="Zeng Q."/>
            <person name="Gargeya S."/>
            <person name="Fitzgerald M."/>
            <person name="Abouelleil A."/>
            <person name="Alvarado L."/>
            <person name="Berlin A.M."/>
            <person name="Chapman S.B."/>
            <person name="Dewar J."/>
            <person name="Goldberg J."/>
            <person name="Griggs A."/>
            <person name="Gujja S."/>
            <person name="Hansen M."/>
            <person name="Howarth C."/>
            <person name="Imamovic A."/>
            <person name="Larimer J."/>
            <person name="McCowan C."/>
            <person name="Murphy C."/>
            <person name="Pearson M."/>
            <person name="Priest M."/>
            <person name="Roberts A."/>
            <person name="Saif S."/>
            <person name="Shea T."/>
            <person name="Sykes S."/>
            <person name="Wortman J."/>
            <person name="Nusbaum C."/>
            <person name="Birren B."/>
        </authorList>
    </citation>
    <scope>NUCLEOTIDE SEQUENCE [LARGE SCALE GENOMIC DNA]</scope>
    <source>
        <strain evidence="2 3">P78048</strain>
    </source>
</reference>
<evidence type="ECO:0000313" key="2">
    <source>
        <dbReference type="EMBL" id="KGR21809.1"/>
    </source>
</evidence>
<evidence type="ECO:0000313" key="3">
    <source>
        <dbReference type="Proteomes" id="UP000030161"/>
    </source>
</evidence>
<comment type="caution">
    <text evidence="2">The sequence shown here is derived from an EMBL/GenBank/DDBJ whole genome shotgun (WGS) entry which is preliminary data.</text>
</comment>
<dbReference type="Gene3D" id="2.40.50.140">
    <property type="entry name" value="Nucleic acid-binding proteins"/>
    <property type="match status" value="1"/>
</dbReference>
<protein>
    <submittedName>
        <fullName evidence="2">Uncharacterized protein</fullName>
    </submittedName>
</protein>